<keyword evidence="2" id="KW-0597">Phosphoprotein</keyword>
<feature type="region of interest" description="Disordered" evidence="5">
    <location>
        <begin position="210"/>
        <end position="237"/>
    </location>
</feature>
<evidence type="ECO:0000256" key="5">
    <source>
        <dbReference type="SAM" id="MobiDB-lite"/>
    </source>
</evidence>
<organism evidence="6 7">
    <name type="scientific">Mugilogobius chulae</name>
    <name type="common">yellowstripe goby</name>
    <dbReference type="NCBI Taxonomy" id="88201"/>
    <lineage>
        <taxon>Eukaryota</taxon>
        <taxon>Metazoa</taxon>
        <taxon>Chordata</taxon>
        <taxon>Craniata</taxon>
        <taxon>Vertebrata</taxon>
        <taxon>Euteleostomi</taxon>
        <taxon>Actinopterygii</taxon>
        <taxon>Neopterygii</taxon>
        <taxon>Teleostei</taxon>
        <taxon>Neoteleostei</taxon>
        <taxon>Acanthomorphata</taxon>
        <taxon>Gobiaria</taxon>
        <taxon>Gobiiformes</taxon>
        <taxon>Gobioidei</taxon>
        <taxon>Gobiidae</taxon>
        <taxon>Gobionellinae</taxon>
        <taxon>Mugilogobius</taxon>
    </lineage>
</organism>
<reference evidence="7" key="1">
    <citation type="submission" date="2024-04" db="EMBL/GenBank/DDBJ databases">
        <title>Salinicola lusitanus LLJ914,a marine bacterium isolated from the Okinawa Trough.</title>
        <authorList>
            <person name="Li J."/>
        </authorList>
    </citation>
    <scope>NUCLEOTIDE SEQUENCE [LARGE SCALE GENOMIC DNA]</scope>
</reference>
<feature type="region of interest" description="Disordered" evidence="5">
    <location>
        <begin position="940"/>
        <end position="959"/>
    </location>
</feature>
<name>A0AAW0MS71_9GOBI</name>
<accession>A0AAW0MS71</accession>
<dbReference type="PANTHER" id="PTHR14514">
    <property type="entry name" value="PKA ANCHORING PROTEIN"/>
    <property type="match status" value="1"/>
</dbReference>
<keyword evidence="4" id="KW-0472">Membrane</keyword>
<gene>
    <name evidence="6" type="ORF">WMY93_033886</name>
</gene>
<evidence type="ECO:0000256" key="4">
    <source>
        <dbReference type="ARBA" id="ARBA00023136"/>
    </source>
</evidence>
<feature type="compositionally biased region" description="Low complexity" evidence="5">
    <location>
        <begin position="889"/>
        <end position="903"/>
    </location>
</feature>
<dbReference type="AlphaFoldDB" id="A0AAW0MS71"/>
<evidence type="ECO:0000256" key="3">
    <source>
        <dbReference type="ARBA" id="ARBA00022737"/>
    </source>
</evidence>
<dbReference type="EMBL" id="JBBPFD010000284">
    <property type="protein sequence ID" value="KAK7879335.1"/>
    <property type="molecule type" value="Genomic_DNA"/>
</dbReference>
<evidence type="ECO:0000256" key="1">
    <source>
        <dbReference type="ARBA" id="ARBA00004308"/>
    </source>
</evidence>
<comment type="subcellular location">
    <subcellularLocation>
        <location evidence="1">Endomembrane system</location>
    </subcellularLocation>
</comment>
<evidence type="ECO:0000256" key="2">
    <source>
        <dbReference type="ARBA" id="ARBA00022553"/>
    </source>
</evidence>
<feature type="region of interest" description="Disordered" evidence="5">
    <location>
        <begin position="878"/>
        <end position="907"/>
    </location>
</feature>
<dbReference type="PANTHER" id="PTHR14514:SF2">
    <property type="entry name" value="A-KINASE ANCHOR PROTEIN 6"/>
    <property type="match status" value="1"/>
</dbReference>
<proteinExistence type="predicted"/>
<comment type="caution">
    <text evidence="6">The sequence shown here is derived from an EMBL/GenBank/DDBJ whole genome shotgun (WGS) entry which is preliminary data.</text>
</comment>
<protein>
    <submittedName>
        <fullName evidence="6">Uncharacterized protein</fullName>
    </submittedName>
</protein>
<feature type="region of interest" description="Disordered" evidence="5">
    <location>
        <begin position="523"/>
        <end position="548"/>
    </location>
</feature>
<keyword evidence="7" id="KW-1185">Reference proteome</keyword>
<evidence type="ECO:0000313" key="7">
    <source>
        <dbReference type="Proteomes" id="UP001460270"/>
    </source>
</evidence>
<evidence type="ECO:0000313" key="6">
    <source>
        <dbReference type="EMBL" id="KAK7879335.1"/>
    </source>
</evidence>
<sequence length="1000" mass="111568">MHSPLLPGRTTDRTCLYEYTRSSDGAGDGAGAVVTANYKNACLSLYTDDDEVLVDQKTPYFTISKPQVPGNFLEPGLVDLHQITSAHNIGTSGILADDSWEWDETDMTISESEEAQQNTDPSLDLPARKNPNSTHVYQVYNIHDVELYKQPLFPQANLENRTGKLKLLTKSLSKDSSFSSVESLPDILGGIVKQKQEKWNRKENGIERGISVSSRRSESESGIDVGDTETASSETQDFECDVDDGKLTERCKLERNDKLKEEMASFSSDFERLGEVLEKKSYKRRPRKCAGEAVEILINGRGILTPADSDSDLEFESTKPLQEFNTEQKSGSEKNRFSPVLSHGSSLESLLAMGVELFPMQRSASLDNANRENEEIIEKNDLNLDKLAGNSSEELSRRTLDLLKRLENIQSPLGGKMTRSVSDMALITMSPSSRIPASPSLGGKISPLSGISFHLSPPSLIREGSTATSLSSVEDLSQTSDENKFLDPANAANANFCCRKRRNRLDEVDAASLSMVVNVSSACTDDEDDNSDLLSSSTLTEEELGVRDEMDERFSATSSANEEEFDSPFGMDYMQKELQNWIRTPFSKSEIGLKDELQCGSNLHRNENTEKAFLNPSKFIGNRRNVSAEEENRRNATRSYISRFVDDVENGNVEQSCLKSKDADDELLREEASVFTKKSEALRDPYVYANSEEIAQDMSDFFSQSENGKQDASKYLVGQLKGELPCHNLSTPTENSTSHDALRKTSTRKAITIQEKFKFMSLVTEQAKREVRDRDSHNKRRHGAHCCSHHPGSFYCDEPRPEEENVHSFVMEIMDMTNARRNSNETERREETASIRDKVLEHAHRPVQLRKGDFYSYLSLSSHDSDCGEVLQLLEDKSNSPTPEQLHKPTAAAAGETTPPEQTVVHPLSPDIRDEETLFPACTEEVYLGPPLCYSLSAPKRHKQDRELRTDPGNVRGPSPSYYSVLERETEPHSTGDHSALLSPGVRCLLSLLVCVARCA</sequence>
<keyword evidence="3" id="KW-0677">Repeat</keyword>
<feature type="region of interest" description="Disordered" evidence="5">
    <location>
        <begin position="110"/>
        <end position="130"/>
    </location>
</feature>
<dbReference type="Proteomes" id="UP001460270">
    <property type="component" value="Unassembled WGS sequence"/>
</dbReference>